<dbReference type="Gene3D" id="3.40.50.720">
    <property type="entry name" value="NAD(P)-binding Rossmann-like Domain"/>
    <property type="match status" value="1"/>
</dbReference>
<dbReference type="GO" id="GO:0008446">
    <property type="term" value="F:GDP-mannose 4,6-dehydratase activity"/>
    <property type="evidence" value="ECO:0007669"/>
    <property type="project" value="UniProtKB-UniRule"/>
</dbReference>
<comment type="function">
    <text evidence="6 7">Catalyzes the conversion of GDP-D-mannose to GDP-4-dehydro-6-deoxy-D-mannose.</text>
</comment>
<name>A0A1F6MB08_9BACT</name>
<evidence type="ECO:0000256" key="2">
    <source>
        <dbReference type="ARBA" id="ARBA00001937"/>
    </source>
</evidence>
<dbReference type="Gene3D" id="3.90.25.10">
    <property type="entry name" value="UDP-galactose 4-epimerase, domain 1"/>
    <property type="match status" value="1"/>
</dbReference>
<keyword evidence="5 7" id="KW-0456">Lyase</keyword>
<keyword evidence="7" id="KW-0521">NADP</keyword>
<accession>A0A1F6MB08</accession>
<sequence>MKKIAFITGINGQDGAYLSELLLKKGYQVFGLAKPKSDLTNLAYLGVKNKVKLFFGDIRSEKYLTKIIRKIKPQEIYNFAAHSFVADSWQNVKTVNEVNYFGVINLLNAIRAANPKVRFYQASTSEMFGTSHINGLQTEDTPFHPLSPYAISKLAAYGIVNNYRDTYGLFAANGICFNHESPLRGTRFVTRKISLGVARIAAGLQKNIRLGNLDSVRDWGFAGDYVKAMWLMLQGSKPDNYIISTGKNHTVKDVLRIAFNYVGIKNWQDYVVIDKKFQRPLELKRLIGSNSKARRILGWKPQVRFKKLIEMMVKADLERIKS</sequence>
<evidence type="ECO:0000313" key="9">
    <source>
        <dbReference type="EMBL" id="OGH68799.1"/>
    </source>
</evidence>
<dbReference type="Proteomes" id="UP000177953">
    <property type="component" value="Unassembled WGS sequence"/>
</dbReference>
<comment type="catalytic activity">
    <reaction evidence="1 7">
        <text>GDP-alpha-D-mannose = GDP-4-dehydro-alpha-D-rhamnose + H2O</text>
        <dbReference type="Rhea" id="RHEA:23820"/>
        <dbReference type="ChEBI" id="CHEBI:15377"/>
        <dbReference type="ChEBI" id="CHEBI:57527"/>
        <dbReference type="ChEBI" id="CHEBI:57964"/>
        <dbReference type="EC" id="4.2.1.47"/>
    </reaction>
</comment>
<dbReference type="HAMAP" id="MF_00955">
    <property type="entry name" value="GDP_Man_dehydratase"/>
    <property type="match status" value="1"/>
</dbReference>
<dbReference type="Pfam" id="PF16363">
    <property type="entry name" value="GDP_Man_Dehyd"/>
    <property type="match status" value="1"/>
</dbReference>
<dbReference type="InterPro" id="IPR006368">
    <property type="entry name" value="GDP_Man_deHydtase"/>
</dbReference>
<dbReference type="AlphaFoldDB" id="A0A1F6MB08"/>
<feature type="domain" description="NAD(P)-binding" evidence="8">
    <location>
        <begin position="6"/>
        <end position="312"/>
    </location>
</feature>
<dbReference type="PANTHER" id="PTHR43715:SF1">
    <property type="entry name" value="GDP-MANNOSE 4,6 DEHYDRATASE"/>
    <property type="match status" value="1"/>
</dbReference>
<protein>
    <recommendedName>
        <fullName evidence="4 7">GDP-mannose 4,6-dehydratase</fullName>
        <ecNumber evidence="4 7">4.2.1.47</ecNumber>
    </recommendedName>
    <alternativeName>
        <fullName evidence="7">GDP-D-mannose dehydratase</fullName>
    </alternativeName>
</protein>
<comment type="caution">
    <text evidence="7">Lacks conserved residue(s) required for the propagation of feature annotation.</text>
</comment>
<evidence type="ECO:0000313" key="10">
    <source>
        <dbReference type="Proteomes" id="UP000177953"/>
    </source>
</evidence>
<evidence type="ECO:0000256" key="3">
    <source>
        <dbReference type="ARBA" id="ARBA00009263"/>
    </source>
</evidence>
<dbReference type="InterPro" id="IPR036291">
    <property type="entry name" value="NAD(P)-bd_dom_sf"/>
</dbReference>
<dbReference type="CDD" id="cd05260">
    <property type="entry name" value="GDP_MD_SDR_e"/>
    <property type="match status" value="1"/>
</dbReference>
<dbReference type="EMBL" id="MFPU01000080">
    <property type="protein sequence ID" value="OGH68799.1"/>
    <property type="molecule type" value="Genomic_DNA"/>
</dbReference>
<evidence type="ECO:0000256" key="6">
    <source>
        <dbReference type="ARBA" id="ARBA00059383"/>
    </source>
</evidence>
<evidence type="ECO:0000256" key="4">
    <source>
        <dbReference type="ARBA" id="ARBA00011989"/>
    </source>
</evidence>
<evidence type="ECO:0000259" key="8">
    <source>
        <dbReference type="Pfam" id="PF16363"/>
    </source>
</evidence>
<dbReference type="SUPFAM" id="SSF51735">
    <property type="entry name" value="NAD(P)-binding Rossmann-fold domains"/>
    <property type="match status" value="1"/>
</dbReference>
<organism evidence="9 10">
    <name type="scientific">Candidatus Magasanikbacteria bacterium RIFCSPHIGHO2_01_FULL_47_8</name>
    <dbReference type="NCBI Taxonomy" id="1798673"/>
    <lineage>
        <taxon>Bacteria</taxon>
        <taxon>Candidatus Magasanikiibacteriota</taxon>
    </lineage>
</organism>
<reference evidence="9 10" key="1">
    <citation type="journal article" date="2016" name="Nat. Commun.">
        <title>Thousands of microbial genomes shed light on interconnected biogeochemical processes in an aquifer system.</title>
        <authorList>
            <person name="Anantharaman K."/>
            <person name="Brown C.T."/>
            <person name="Hug L.A."/>
            <person name="Sharon I."/>
            <person name="Castelle C.J."/>
            <person name="Probst A.J."/>
            <person name="Thomas B.C."/>
            <person name="Singh A."/>
            <person name="Wilkins M.J."/>
            <person name="Karaoz U."/>
            <person name="Brodie E.L."/>
            <person name="Williams K.H."/>
            <person name="Hubbard S.S."/>
            <person name="Banfield J.F."/>
        </authorList>
    </citation>
    <scope>NUCLEOTIDE SEQUENCE [LARGE SCALE GENOMIC DNA]</scope>
</reference>
<evidence type="ECO:0000256" key="7">
    <source>
        <dbReference type="HAMAP-Rule" id="MF_00955"/>
    </source>
</evidence>
<comment type="caution">
    <text evidence="9">The sequence shown here is derived from an EMBL/GenBank/DDBJ whole genome shotgun (WGS) entry which is preliminary data.</text>
</comment>
<dbReference type="FunFam" id="3.40.50.720:FF:000924">
    <property type="entry name" value="GDP-mannose 4,6 dehydratase"/>
    <property type="match status" value="1"/>
</dbReference>
<gene>
    <name evidence="7" type="primary">gmd</name>
    <name evidence="9" type="ORF">A2754_03035</name>
</gene>
<comment type="similarity">
    <text evidence="3 7">Belongs to the NAD(P)-dependent epimerase/dehydratase family. GDP-mannose 4,6-dehydratase subfamily.</text>
</comment>
<dbReference type="EC" id="4.2.1.47" evidence="4 7"/>
<evidence type="ECO:0000256" key="5">
    <source>
        <dbReference type="ARBA" id="ARBA00023239"/>
    </source>
</evidence>
<comment type="cofactor">
    <cofactor evidence="2 7">
        <name>NADP(+)</name>
        <dbReference type="ChEBI" id="CHEBI:58349"/>
    </cofactor>
</comment>
<dbReference type="PANTHER" id="PTHR43715">
    <property type="entry name" value="GDP-MANNOSE 4,6-DEHYDRATASE"/>
    <property type="match status" value="1"/>
</dbReference>
<dbReference type="GO" id="GO:0070401">
    <property type="term" value="F:NADP+ binding"/>
    <property type="evidence" value="ECO:0007669"/>
    <property type="project" value="UniProtKB-UniRule"/>
</dbReference>
<dbReference type="InterPro" id="IPR016040">
    <property type="entry name" value="NAD(P)-bd_dom"/>
</dbReference>
<dbReference type="GO" id="GO:0042351">
    <property type="term" value="P:'de novo' GDP-L-fucose biosynthetic process"/>
    <property type="evidence" value="ECO:0007669"/>
    <property type="project" value="TreeGrafter"/>
</dbReference>
<evidence type="ECO:0000256" key="1">
    <source>
        <dbReference type="ARBA" id="ARBA00000188"/>
    </source>
</evidence>
<proteinExistence type="inferred from homology"/>